<dbReference type="EMBL" id="DRWN01000061">
    <property type="protein sequence ID" value="HHK68938.1"/>
    <property type="molecule type" value="Genomic_DNA"/>
</dbReference>
<reference evidence="4" key="1">
    <citation type="journal article" date="2020" name="mSystems">
        <title>Genome- and Community-Level Interaction Insights into Carbon Utilization and Element Cycling Functions of Hydrothermarchaeota in Hydrothermal Sediment.</title>
        <authorList>
            <person name="Zhou Z."/>
            <person name="Liu Y."/>
            <person name="Xu W."/>
            <person name="Pan J."/>
            <person name="Luo Z.H."/>
            <person name="Li M."/>
        </authorList>
    </citation>
    <scope>NUCLEOTIDE SEQUENCE [LARGE SCALE GENOMIC DNA]</scope>
    <source>
        <strain evidence="4">SpSt-1056</strain>
    </source>
</reference>
<accession>A0A7C5LAL7</accession>
<proteinExistence type="predicted"/>
<dbReference type="PANTHER" id="PTHR11908:SF132">
    <property type="entry name" value="ALDEHYDE OXIDASE 1-RELATED"/>
    <property type="match status" value="1"/>
</dbReference>
<evidence type="ECO:0000256" key="2">
    <source>
        <dbReference type="ARBA" id="ARBA00023002"/>
    </source>
</evidence>
<dbReference type="Pfam" id="PF02738">
    <property type="entry name" value="MoCoBD_1"/>
    <property type="match status" value="1"/>
</dbReference>
<organism evidence="4">
    <name type="scientific">Caldiarchaeum subterraneum</name>
    <dbReference type="NCBI Taxonomy" id="311458"/>
    <lineage>
        <taxon>Archaea</taxon>
        <taxon>Nitrososphaerota</taxon>
        <taxon>Candidatus Caldarchaeales</taxon>
        <taxon>Candidatus Caldarchaeaceae</taxon>
        <taxon>Candidatus Caldarchaeum</taxon>
    </lineage>
</organism>
<dbReference type="PANTHER" id="PTHR11908">
    <property type="entry name" value="XANTHINE DEHYDROGENASE"/>
    <property type="match status" value="1"/>
</dbReference>
<dbReference type="GO" id="GO:0005506">
    <property type="term" value="F:iron ion binding"/>
    <property type="evidence" value="ECO:0007669"/>
    <property type="project" value="InterPro"/>
</dbReference>
<dbReference type="Gene3D" id="3.30.365.10">
    <property type="entry name" value="Aldehyde oxidase/xanthine dehydrogenase, molybdopterin binding domain"/>
    <property type="match status" value="4"/>
</dbReference>
<dbReference type="InterPro" id="IPR016208">
    <property type="entry name" value="Ald_Oxase/xanthine_DH-like"/>
</dbReference>
<dbReference type="Pfam" id="PF01315">
    <property type="entry name" value="Ald_Xan_dh_C"/>
    <property type="match status" value="1"/>
</dbReference>
<evidence type="ECO:0000256" key="1">
    <source>
        <dbReference type="ARBA" id="ARBA00022505"/>
    </source>
</evidence>
<keyword evidence="1" id="KW-0500">Molybdenum</keyword>
<protein>
    <submittedName>
        <fullName evidence="4">Xanthine dehydrogenase family protein molybdopterin-binding subunit</fullName>
    </submittedName>
</protein>
<comment type="caution">
    <text evidence="4">The sequence shown here is derived from an EMBL/GenBank/DDBJ whole genome shotgun (WGS) entry which is preliminary data.</text>
</comment>
<dbReference type="InterPro" id="IPR036856">
    <property type="entry name" value="Ald_Oxase/Xan_DH_a/b_sf"/>
</dbReference>
<gene>
    <name evidence="4" type="ORF">ENM11_07295</name>
</gene>
<sequence>MIGERIPPEENLRHVTGRGVYVDDVRVSGAVYLGVVRSPYPRALIKNVDVSDASKMSKLVILQSDLKTALKTLLLPAMGPPDVKMAKMPILASDSVNFVGQPVAAVVCDDLYKLHDAMDLVSVDYERLEPVVNPKKALDGGAPVIHPDIGSNVCVYRELGGNTAEAFSKADVVLEDEYEIHRVAPAPMEPRAALAVYENGKLTMHVCSQGVFVFKQLLLENLPLPENCVRVVQGDVGGAFGSKTPPYPEHLLIAYAAMKLGKPVKWVETRRENLMASVHSRDLRARVAIAADKSGRMMGIRANITTDVGAYAFFVNPLFGIFTGQQVTGPYDIKAAHVKVTAVYTNKTPTGPYRGFSRPESAFIYERAADMLADELGLDPAEVRLRNLVKLENMPYKTPLGIELDPEDYRDIMARALALFNYDQLKMELEAERKKGRIVGMGLANYIELNRASFGRGESALARLEHDGTVSIMTGAGPHGQGLATILRQMAAWELGIRLENTRFLQPDSELMKAGVGTFGSRSTVISGEAVITAAKRLKQLIIESASSLLDIPQSQLTYSGGQVTIADNPSTAVDLKYIAERAGPLEAEVFVEGKDIFSYGVHMAVVEVDAESGAVKLLKYACADDAGRVVNPLLAEAQVIGGVAQAVGQVFYEQILYDEEAQPQTLTLFDLGVPTALETAKVESTLFEYPSRYSHGARGVGEAGTIGGLATLVRAVENAIGRRVRTTNLKTERTWRMTNLR</sequence>
<feature type="domain" description="Aldehyde oxidase/xanthine dehydrogenase a/b hammerhead" evidence="3">
    <location>
        <begin position="16"/>
        <end position="129"/>
    </location>
</feature>
<dbReference type="Gene3D" id="3.90.1170.50">
    <property type="entry name" value="Aldehyde oxidase/xanthine dehydrogenase, a/b hammerhead"/>
    <property type="match status" value="1"/>
</dbReference>
<dbReference type="AlphaFoldDB" id="A0A7C5LAL7"/>
<dbReference type="GO" id="GO:0016491">
    <property type="term" value="F:oxidoreductase activity"/>
    <property type="evidence" value="ECO:0007669"/>
    <property type="project" value="UniProtKB-KW"/>
</dbReference>
<evidence type="ECO:0000313" key="4">
    <source>
        <dbReference type="EMBL" id="HHK68938.1"/>
    </source>
</evidence>
<dbReference type="SUPFAM" id="SSF54665">
    <property type="entry name" value="CO dehydrogenase molybdoprotein N-domain-like"/>
    <property type="match status" value="1"/>
</dbReference>
<dbReference type="InterPro" id="IPR008274">
    <property type="entry name" value="AldOxase/xan_DH_MoCoBD1"/>
</dbReference>
<evidence type="ECO:0000259" key="3">
    <source>
        <dbReference type="SMART" id="SM01008"/>
    </source>
</evidence>
<dbReference type="InterPro" id="IPR037165">
    <property type="entry name" value="AldOxase/xan_DH_Mopterin-bd_sf"/>
</dbReference>
<dbReference type="Pfam" id="PF20256">
    <property type="entry name" value="MoCoBD_2"/>
    <property type="match status" value="1"/>
</dbReference>
<keyword evidence="2" id="KW-0560">Oxidoreductase</keyword>
<dbReference type="SMART" id="SM01008">
    <property type="entry name" value="Ald_Xan_dh_C"/>
    <property type="match status" value="1"/>
</dbReference>
<dbReference type="InterPro" id="IPR000674">
    <property type="entry name" value="Ald_Oxase/Xan_DH_a/b"/>
</dbReference>
<name>A0A7C5LAL7_CALS0</name>
<dbReference type="SUPFAM" id="SSF56003">
    <property type="entry name" value="Molybdenum cofactor-binding domain"/>
    <property type="match status" value="1"/>
</dbReference>
<dbReference type="InterPro" id="IPR046867">
    <property type="entry name" value="AldOxase/xan_DH_MoCoBD2"/>
</dbReference>